<name>A0A6V7USU2_MELEN</name>
<evidence type="ECO:0000313" key="2">
    <source>
        <dbReference type="Proteomes" id="UP000580250"/>
    </source>
</evidence>
<dbReference type="Proteomes" id="UP000580250">
    <property type="component" value="Unassembled WGS sequence"/>
</dbReference>
<proteinExistence type="predicted"/>
<gene>
    <name evidence="1" type="ORF">MENT_LOCUS16932</name>
</gene>
<sequence length="57" mass="6746">MDRIICGEMYLRIVKNRHTMCHLYDACFSNNTSEIICHCLNHTLSHNVQIVDQLHLF</sequence>
<dbReference type="EMBL" id="CAJEWN010000107">
    <property type="protein sequence ID" value="CAD2165073.1"/>
    <property type="molecule type" value="Genomic_DNA"/>
</dbReference>
<evidence type="ECO:0000313" key="1">
    <source>
        <dbReference type="EMBL" id="CAD2165073.1"/>
    </source>
</evidence>
<comment type="caution">
    <text evidence="1">The sequence shown here is derived from an EMBL/GenBank/DDBJ whole genome shotgun (WGS) entry which is preliminary data.</text>
</comment>
<organism evidence="1 2">
    <name type="scientific">Meloidogyne enterolobii</name>
    <name type="common">Root-knot nematode worm</name>
    <name type="synonym">Meloidogyne mayaguensis</name>
    <dbReference type="NCBI Taxonomy" id="390850"/>
    <lineage>
        <taxon>Eukaryota</taxon>
        <taxon>Metazoa</taxon>
        <taxon>Ecdysozoa</taxon>
        <taxon>Nematoda</taxon>
        <taxon>Chromadorea</taxon>
        <taxon>Rhabditida</taxon>
        <taxon>Tylenchina</taxon>
        <taxon>Tylenchomorpha</taxon>
        <taxon>Tylenchoidea</taxon>
        <taxon>Meloidogynidae</taxon>
        <taxon>Meloidogyninae</taxon>
        <taxon>Meloidogyne</taxon>
    </lineage>
</organism>
<reference evidence="1 2" key="1">
    <citation type="submission" date="2020-08" db="EMBL/GenBank/DDBJ databases">
        <authorList>
            <person name="Koutsovoulos G."/>
            <person name="Danchin GJ E."/>
        </authorList>
    </citation>
    <scope>NUCLEOTIDE SEQUENCE [LARGE SCALE GENOMIC DNA]</scope>
</reference>
<accession>A0A6V7USU2</accession>
<dbReference type="AlphaFoldDB" id="A0A6V7USU2"/>
<protein>
    <submittedName>
        <fullName evidence="1">Uncharacterized protein</fullName>
    </submittedName>
</protein>